<feature type="compositionally biased region" description="Acidic residues" evidence="1">
    <location>
        <begin position="40"/>
        <end position="54"/>
    </location>
</feature>
<dbReference type="eggNOG" id="ENOG502QUQY">
    <property type="taxonomic scope" value="Eukaryota"/>
</dbReference>
<dbReference type="CDD" id="cd16655">
    <property type="entry name" value="RING-Ubox_WDSUB1-like"/>
    <property type="match status" value="1"/>
</dbReference>
<dbReference type="KEGG" id="tps:THAPSDRAFT_24305"/>
<feature type="compositionally biased region" description="Acidic residues" evidence="1">
    <location>
        <begin position="593"/>
        <end position="604"/>
    </location>
</feature>
<dbReference type="RefSeq" id="XP_002296530.1">
    <property type="nucleotide sequence ID" value="XM_002296494.1"/>
</dbReference>
<proteinExistence type="predicted"/>
<dbReference type="InterPro" id="IPR003613">
    <property type="entry name" value="Ubox_domain"/>
</dbReference>
<accession>B8LBQ9</accession>
<dbReference type="SUPFAM" id="SSF57850">
    <property type="entry name" value="RING/U-box"/>
    <property type="match status" value="1"/>
</dbReference>
<feature type="compositionally biased region" description="Basic and acidic residues" evidence="1">
    <location>
        <begin position="361"/>
        <end position="373"/>
    </location>
</feature>
<feature type="region of interest" description="Disordered" evidence="1">
    <location>
        <begin position="251"/>
        <end position="271"/>
    </location>
</feature>
<dbReference type="PaxDb" id="35128-Thaps24305"/>
<dbReference type="PANTHER" id="PTHR46573">
    <property type="entry name" value="WD REPEAT, SAM AND U-BOX DOMAIN-CONTAINING PROTEIN 1"/>
    <property type="match status" value="1"/>
</dbReference>
<dbReference type="STRING" id="35128.B8LBQ9"/>
<dbReference type="AlphaFoldDB" id="B8LBQ9"/>
<feature type="domain" description="U-box" evidence="2">
    <location>
        <begin position="635"/>
        <end position="708"/>
    </location>
</feature>
<evidence type="ECO:0000313" key="3">
    <source>
        <dbReference type="EMBL" id="EED87226.1"/>
    </source>
</evidence>
<protein>
    <recommendedName>
        <fullName evidence="2">U-box domain-containing protein</fullName>
    </recommendedName>
</protein>
<feature type="compositionally biased region" description="Polar residues" evidence="1">
    <location>
        <begin position="182"/>
        <end position="197"/>
    </location>
</feature>
<organism evidence="3 4">
    <name type="scientific">Thalassiosira pseudonana</name>
    <name type="common">Marine diatom</name>
    <name type="synonym">Cyclotella nana</name>
    <dbReference type="NCBI Taxonomy" id="35128"/>
    <lineage>
        <taxon>Eukaryota</taxon>
        <taxon>Sar</taxon>
        <taxon>Stramenopiles</taxon>
        <taxon>Ochrophyta</taxon>
        <taxon>Bacillariophyta</taxon>
        <taxon>Coscinodiscophyceae</taxon>
        <taxon>Thalassiosirophycidae</taxon>
        <taxon>Thalassiosirales</taxon>
        <taxon>Thalassiosiraceae</taxon>
        <taxon>Thalassiosira</taxon>
    </lineage>
</organism>
<dbReference type="GO" id="GO:0004842">
    <property type="term" value="F:ubiquitin-protein transferase activity"/>
    <property type="evidence" value="ECO:0007669"/>
    <property type="project" value="InterPro"/>
</dbReference>
<feature type="region of interest" description="Disordered" evidence="1">
    <location>
        <begin position="176"/>
        <end position="197"/>
    </location>
</feature>
<sequence>MEHPSISHSAGDSNLSATEEDRDASLVGEEQQMMIHQANDDDEEDDDEGDELLSEPDYGYLSNEADDINNNSSNAEDDMSSSPNYDHLGLDCEEISASFNLKQQQQHHGHIPHDDEVATEQYDYLEEEYRMDNVGEEYILGTLMVRVLQARHLKSNPYNQGGGGGGITSLLSNHRRNRHQRTTMSPASGGNLTPSSSQQTIYGKLFFRGQHQTTSTTLDHSGSSGDVYWSRGDQSYFDVVCPSYPLRMGKKIRQQQQQQQQGSSRVPSVDSLKDVSCCKGTTTQQQQPQQHAKQCSYPPILQLALYSKKGGVGQHKQHKEKQTNPSTEDDYLLGKCSINVLRILTGKASYFDEWCTLHDDNLHNNNSGKDKRSNNGSEAGRVRIVIEYEPTDPPPRPGDTCVFANMYSPLVEELYPIPSHSIRNAPRSVRSSTSMSSFGASTSCTTLSSASTFSTGPNASASSLVCQPKQFRVEEVVGDHVVLSYQTPNEGWTITFEIHRYNLLCTHRHQAVVEKYKDLTLDLVDNISQSPMVEIIAKKVETLPEEGLVYVGAEAVGGGVALLGRWWETGVGGAMEDILDLTNLDGRYSHLSDDDEEEEDEEGDGNSGAQKGSSVALQSDAASFSATSLQEEKEALPGMPCCPITGLPMIDPVVAADGHTYERNAIHRWLQTSNRSPLTGAELAHLDLVPNYLLLSSLGGGSKEKAADA</sequence>
<dbReference type="InterPro" id="IPR052085">
    <property type="entry name" value="WD-SAM-U-box"/>
</dbReference>
<keyword evidence="4" id="KW-1185">Reference proteome</keyword>
<feature type="compositionally biased region" description="Polar residues" evidence="1">
    <location>
        <begin position="1"/>
        <end position="17"/>
    </location>
</feature>
<evidence type="ECO:0000313" key="4">
    <source>
        <dbReference type="Proteomes" id="UP000001449"/>
    </source>
</evidence>
<dbReference type="GeneID" id="7443269"/>
<gene>
    <name evidence="3" type="ORF">THAPSDRAFT_24305</name>
</gene>
<dbReference type="EMBL" id="DS999415">
    <property type="protein sequence ID" value="EED87226.1"/>
    <property type="molecule type" value="Genomic_DNA"/>
</dbReference>
<feature type="compositionally biased region" description="Polar residues" evidence="1">
    <location>
        <begin position="68"/>
        <end position="84"/>
    </location>
</feature>
<dbReference type="OMA" id="IFHANEI"/>
<dbReference type="HOGENOM" id="CLU_389601_0_0_1"/>
<name>B8LBQ9_THAPS</name>
<evidence type="ECO:0000259" key="2">
    <source>
        <dbReference type="PROSITE" id="PS51698"/>
    </source>
</evidence>
<evidence type="ECO:0000256" key="1">
    <source>
        <dbReference type="SAM" id="MobiDB-lite"/>
    </source>
</evidence>
<feature type="compositionally biased region" description="Polar residues" evidence="1">
    <location>
        <begin position="607"/>
        <end position="616"/>
    </location>
</feature>
<feature type="region of interest" description="Disordered" evidence="1">
    <location>
        <begin position="309"/>
        <end position="328"/>
    </location>
</feature>
<feature type="region of interest" description="Disordered" evidence="1">
    <location>
        <begin position="589"/>
        <end position="616"/>
    </location>
</feature>
<dbReference type="Proteomes" id="UP000001449">
    <property type="component" value="Chromosome 11"/>
</dbReference>
<dbReference type="GO" id="GO:0016567">
    <property type="term" value="P:protein ubiquitination"/>
    <property type="evidence" value="ECO:0007669"/>
    <property type="project" value="InterPro"/>
</dbReference>
<dbReference type="InterPro" id="IPR013083">
    <property type="entry name" value="Znf_RING/FYVE/PHD"/>
</dbReference>
<dbReference type="SMART" id="SM00504">
    <property type="entry name" value="Ubox"/>
    <property type="match status" value="1"/>
</dbReference>
<dbReference type="PROSITE" id="PS51698">
    <property type="entry name" value="U_BOX"/>
    <property type="match status" value="1"/>
</dbReference>
<reference evidence="3 4" key="2">
    <citation type="journal article" date="2008" name="Nature">
        <title>The Phaeodactylum genome reveals the evolutionary history of diatom genomes.</title>
        <authorList>
            <person name="Bowler C."/>
            <person name="Allen A.E."/>
            <person name="Badger J.H."/>
            <person name="Grimwood J."/>
            <person name="Jabbari K."/>
            <person name="Kuo A."/>
            <person name="Maheswari U."/>
            <person name="Martens C."/>
            <person name="Maumus F."/>
            <person name="Otillar R.P."/>
            <person name="Rayko E."/>
            <person name="Salamov A."/>
            <person name="Vandepoele K."/>
            <person name="Beszteri B."/>
            <person name="Gruber A."/>
            <person name="Heijde M."/>
            <person name="Katinka M."/>
            <person name="Mock T."/>
            <person name="Valentin K."/>
            <person name="Verret F."/>
            <person name="Berges J.A."/>
            <person name="Brownlee C."/>
            <person name="Cadoret J.P."/>
            <person name="Chiovitti A."/>
            <person name="Choi C.J."/>
            <person name="Coesel S."/>
            <person name="De Martino A."/>
            <person name="Detter J.C."/>
            <person name="Durkin C."/>
            <person name="Falciatore A."/>
            <person name="Fournet J."/>
            <person name="Haruta M."/>
            <person name="Huysman M.J."/>
            <person name="Jenkins B.D."/>
            <person name="Jiroutova K."/>
            <person name="Jorgensen R.E."/>
            <person name="Joubert Y."/>
            <person name="Kaplan A."/>
            <person name="Kroger N."/>
            <person name="Kroth P.G."/>
            <person name="La Roche J."/>
            <person name="Lindquist E."/>
            <person name="Lommer M."/>
            <person name="Martin-Jezequel V."/>
            <person name="Lopez P.J."/>
            <person name="Lucas S."/>
            <person name="Mangogna M."/>
            <person name="McGinnis K."/>
            <person name="Medlin L.K."/>
            <person name="Montsant A."/>
            <person name="Oudot-Le Secq M.P."/>
            <person name="Napoli C."/>
            <person name="Obornik M."/>
            <person name="Parker M.S."/>
            <person name="Petit J.L."/>
            <person name="Porcel B.M."/>
            <person name="Poulsen N."/>
            <person name="Robison M."/>
            <person name="Rychlewski L."/>
            <person name="Rynearson T.A."/>
            <person name="Schmutz J."/>
            <person name="Shapiro H."/>
            <person name="Siaut M."/>
            <person name="Stanley M."/>
            <person name="Sussman M.R."/>
            <person name="Taylor A.R."/>
            <person name="Vardi A."/>
            <person name="von Dassow P."/>
            <person name="Vyverman W."/>
            <person name="Willis A."/>
            <person name="Wyrwicz L.S."/>
            <person name="Rokhsar D.S."/>
            <person name="Weissenbach J."/>
            <person name="Armbrust E.V."/>
            <person name="Green B.R."/>
            <person name="Van de Peer Y."/>
            <person name="Grigoriev I.V."/>
        </authorList>
    </citation>
    <scope>NUCLEOTIDE SEQUENCE [LARGE SCALE GENOMIC DNA]</scope>
    <source>
        <strain evidence="3 4">CCMP1335</strain>
    </source>
</reference>
<dbReference type="InParanoid" id="B8LBQ9"/>
<feature type="region of interest" description="Disordered" evidence="1">
    <location>
        <begin position="361"/>
        <end position="380"/>
    </location>
</feature>
<dbReference type="Pfam" id="PF04564">
    <property type="entry name" value="U-box"/>
    <property type="match status" value="1"/>
</dbReference>
<dbReference type="PANTHER" id="PTHR46573:SF1">
    <property type="entry name" value="WD REPEAT, SAM AND U-BOX DOMAIN-CONTAINING PROTEIN 1"/>
    <property type="match status" value="1"/>
</dbReference>
<reference evidence="3 4" key="1">
    <citation type="journal article" date="2004" name="Science">
        <title>The genome of the diatom Thalassiosira pseudonana: ecology, evolution, and metabolism.</title>
        <authorList>
            <person name="Armbrust E.V."/>
            <person name="Berges J.A."/>
            <person name="Bowler C."/>
            <person name="Green B.R."/>
            <person name="Martinez D."/>
            <person name="Putnam N.H."/>
            <person name="Zhou S."/>
            <person name="Allen A.E."/>
            <person name="Apt K.E."/>
            <person name="Bechner M."/>
            <person name="Brzezinski M.A."/>
            <person name="Chaal B.K."/>
            <person name="Chiovitti A."/>
            <person name="Davis A.K."/>
            <person name="Demarest M.S."/>
            <person name="Detter J.C."/>
            <person name="Glavina T."/>
            <person name="Goodstein D."/>
            <person name="Hadi M.Z."/>
            <person name="Hellsten U."/>
            <person name="Hildebrand M."/>
            <person name="Jenkins B.D."/>
            <person name="Jurka J."/>
            <person name="Kapitonov V.V."/>
            <person name="Kroger N."/>
            <person name="Lau W.W."/>
            <person name="Lane T.W."/>
            <person name="Larimer F.W."/>
            <person name="Lippmeier J.C."/>
            <person name="Lucas S."/>
            <person name="Medina M."/>
            <person name="Montsant A."/>
            <person name="Obornik M."/>
            <person name="Parker M.S."/>
            <person name="Palenik B."/>
            <person name="Pazour G.J."/>
            <person name="Richardson P.M."/>
            <person name="Rynearson T.A."/>
            <person name="Saito M.A."/>
            <person name="Schwartz D.C."/>
            <person name="Thamatrakoln K."/>
            <person name="Valentin K."/>
            <person name="Vardi A."/>
            <person name="Wilkerson F.P."/>
            <person name="Rokhsar D.S."/>
        </authorList>
    </citation>
    <scope>NUCLEOTIDE SEQUENCE [LARGE SCALE GENOMIC DNA]</scope>
    <source>
        <strain evidence="3 4">CCMP1335</strain>
    </source>
</reference>
<dbReference type="Gene3D" id="3.30.40.10">
    <property type="entry name" value="Zinc/RING finger domain, C3HC4 (zinc finger)"/>
    <property type="match status" value="1"/>
</dbReference>
<feature type="region of interest" description="Disordered" evidence="1">
    <location>
        <begin position="1"/>
        <end position="88"/>
    </location>
</feature>